<accession>A0A0A9FMM7</accession>
<feature type="compositionally biased region" description="Basic and acidic residues" evidence="1">
    <location>
        <begin position="7"/>
        <end position="23"/>
    </location>
</feature>
<proteinExistence type="predicted"/>
<evidence type="ECO:0000256" key="1">
    <source>
        <dbReference type="SAM" id="MobiDB-lite"/>
    </source>
</evidence>
<sequence>MYATNTKSDDSMNRSELKSDESINRSYQVGRFHRILMPPSQTIP</sequence>
<dbReference type="AlphaFoldDB" id="A0A0A9FMM7"/>
<organism evidence="2">
    <name type="scientific">Arundo donax</name>
    <name type="common">Giant reed</name>
    <name type="synonym">Donax arundinaceus</name>
    <dbReference type="NCBI Taxonomy" id="35708"/>
    <lineage>
        <taxon>Eukaryota</taxon>
        <taxon>Viridiplantae</taxon>
        <taxon>Streptophyta</taxon>
        <taxon>Embryophyta</taxon>
        <taxon>Tracheophyta</taxon>
        <taxon>Spermatophyta</taxon>
        <taxon>Magnoliopsida</taxon>
        <taxon>Liliopsida</taxon>
        <taxon>Poales</taxon>
        <taxon>Poaceae</taxon>
        <taxon>PACMAD clade</taxon>
        <taxon>Arundinoideae</taxon>
        <taxon>Arundineae</taxon>
        <taxon>Arundo</taxon>
    </lineage>
</organism>
<reference evidence="2" key="1">
    <citation type="submission" date="2014-09" db="EMBL/GenBank/DDBJ databases">
        <authorList>
            <person name="Magalhaes I.L.F."/>
            <person name="Oliveira U."/>
            <person name="Santos F.R."/>
            <person name="Vidigal T.H.D.A."/>
            <person name="Brescovit A.D."/>
            <person name="Santos A.J."/>
        </authorList>
    </citation>
    <scope>NUCLEOTIDE SEQUENCE</scope>
    <source>
        <tissue evidence="2">Shoot tissue taken approximately 20 cm above the soil surface</tissue>
    </source>
</reference>
<name>A0A0A9FMM7_ARUDO</name>
<protein>
    <submittedName>
        <fullName evidence="2">Uncharacterized protein</fullName>
    </submittedName>
</protein>
<dbReference type="EMBL" id="GBRH01186455">
    <property type="protein sequence ID" value="JAE11441.1"/>
    <property type="molecule type" value="Transcribed_RNA"/>
</dbReference>
<evidence type="ECO:0000313" key="2">
    <source>
        <dbReference type="EMBL" id="JAE11441.1"/>
    </source>
</evidence>
<feature type="region of interest" description="Disordered" evidence="1">
    <location>
        <begin position="1"/>
        <end position="44"/>
    </location>
</feature>
<reference evidence="2" key="2">
    <citation type="journal article" date="2015" name="Data Brief">
        <title>Shoot transcriptome of the giant reed, Arundo donax.</title>
        <authorList>
            <person name="Barrero R.A."/>
            <person name="Guerrero F.D."/>
            <person name="Moolhuijzen P."/>
            <person name="Goolsby J.A."/>
            <person name="Tidwell J."/>
            <person name="Bellgard S.E."/>
            <person name="Bellgard M.I."/>
        </authorList>
    </citation>
    <scope>NUCLEOTIDE SEQUENCE</scope>
    <source>
        <tissue evidence="2">Shoot tissue taken approximately 20 cm above the soil surface</tissue>
    </source>
</reference>